<dbReference type="InterPro" id="IPR017481">
    <property type="entry name" value="CHP03032"/>
</dbReference>
<organism evidence="3 4">
    <name type="scientific">Arenimonas composti TR7-09 = DSM 18010</name>
    <dbReference type="NCBI Taxonomy" id="1121013"/>
    <lineage>
        <taxon>Bacteria</taxon>
        <taxon>Pseudomonadati</taxon>
        <taxon>Pseudomonadota</taxon>
        <taxon>Gammaproteobacteria</taxon>
        <taxon>Lysobacterales</taxon>
        <taxon>Lysobacteraceae</taxon>
        <taxon>Arenimonas</taxon>
    </lineage>
</organism>
<reference evidence="3 4" key="1">
    <citation type="submission" date="2013-09" db="EMBL/GenBank/DDBJ databases">
        <title>Genome sequencing of Arenimonas composti.</title>
        <authorList>
            <person name="Chen F."/>
            <person name="Wang G."/>
        </authorList>
    </citation>
    <scope>NUCLEOTIDE SEQUENCE [LARGE SCALE GENOMIC DNA]</scope>
    <source>
        <strain evidence="3 4">TR7-09</strain>
    </source>
</reference>
<feature type="compositionally biased region" description="Basic and acidic residues" evidence="1">
    <location>
        <begin position="1"/>
        <end position="25"/>
    </location>
</feature>
<dbReference type="SUPFAM" id="SSF63825">
    <property type="entry name" value="YWTD domain"/>
    <property type="match status" value="1"/>
</dbReference>
<evidence type="ECO:0000313" key="4">
    <source>
        <dbReference type="Proteomes" id="UP000029391"/>
    </source>
</evidence>
<evidence type="ECO:0000256" key="1">
    <source>
        <dbReference type="SAM" id="MobiDB-lite"/>
    </source>
</evidence>
<comment type="caution">
    <text evidence="3">The sequence shown here is derived from an EMBL/GenBank/DDBJ whole genome shotgun (WGS) entry which is preliminary data.</text>
</comment>
<proteinExistence type="predicted"/>
<dbReference type="STRING" id="1121013.GCA_000426365_00338"/>
<evidence type="ECO:0000259" key="2">
    <source>
        <dbReference type="Pfam" id="PF16261"/>
    </source>
</evidence>
<evidence type="ECO:0000313" key="3">
    <source>
        <dbReference type="EMBL" id="KFN50080.1"/>
    </source>
</evidence>
<feature type="region of interest" description="Disordered" evidence="1">
    <location>
        <begin position="1"/>
        <end position="57"/>
    </location>
</feature>
<dbReference type="eggNOG" id="COG0456">
    <property type="taxonomic scope" value="Bacteria"/>
</dbReference>
<keyword evidence="4" id="KW-1185">Reference proteome</keyword>
<dbReference type="AlphaFoldDB" id="A0A091C0C6"/>
<dbReference type="NCBIfam" id="TIGR03032">
    <property type="entry name" value="TIGR03032 family protein"/>
    <property type="match status" value="1"/>
</dbReference>
<dbReference type="EMBL" id="AWXU01000025">
    <property type="protein sequence ID" value="KFN50080.1"/>
    <property type="molecule type" value="Genomic_DNA"/>
</dbReference>
<gene>
    <name evidence="3" type="ORF">P873_00885</name>
</gene>
<sequence length="420" mass="46490">MEKLVARDKQNGGKKEATTDAKADMDIGLDAVSADEASEQKQTTDPAAAQAAPADAAAGAQQKPLDITKLKVEKSCSRGLASWLATNRLSMAITSYQSGRLYLVGSDQQGRVAFFERIFERAMGIVGNAQRIYLGGLYQLWRFENVLRPNEVIHGQFDKCYVPRNAQTIGDVDIHELGICSNGKVVFVNTKYSCLAELSQTHSFKAIWKPKFISKLAPEDRCHLNGLAMVDGRPKYVTAVCKSDTVDGWRERRRDGGVVIDVETDEIVCEGLSMPHSPRWANGKLWVLNAGTGHLGWVDFEKKKFVPLCFFPGFARGLSIIGGVAAVGLSKPRNKRFEGLQLDEELSKRDAEPWCGVQIVSLVNGDVLNWIRFDGDITEIFDICFLPQVRNPMLVGLRTPEIRDLITFESALPQQEEVVA</sequence>
<feature type="compositionally biased region" description="Low complexity" evidence="1">
    <location>
        <begin position="40"/>
        <end position="57"/>
    </location>
</feature>
<dbReference type="Pfam" id="PF16261">
    <property type="entry name" value="DUF4915"/>
    <property type="match status" value="1"/>
</dbReference>
<protein>
    <recommendedName>
        <fullName evidence="2">Conserved hypothetical protein CHP03032 domain-containing protein</fullName>
    </recommendedName>
</protein>
<accession>A0A091C0C6</accession>
<feature type="domain" description="Conserved hypothetical protein CHP03032" evidence="2">
    <location>
        <begin position="80"/>
        <end position="394"/>
    </location>
</feature>
<name>A0A091C0C6_9GAMM</name>
<dbReference type="Proteomes" id="UP000029391">
    <property type="component" value="Unassembled WGS sequence"/>
</dbReference>